<dbReference type="EMBL" id="JAQOWY010000020">
    <property type="protein sequence ID" value="KAK1855513.1"/>
    <property type="molecule type" value="Genomic_DNA"/>
</dbReference>
<dbReference type="AlphaFoldDB" id="A0AAD9EP75"/>
<organism evidence="1 2">
    <name type="scientific">Colletotrichum chrysophilum</name>
    <dbReference type="NCBI Taxonomy" id="1836956"/>
    <lineage>
        <taxon>Eukaryota</taxon>
        <taxon>Fungi</taxon>
        <taxon>Dikarya</taxon>
        <taxon>Ascomycota</taxon>
        <taxon>Pezizomycotina</taxon>
        <taxon>Sordariomycetes</taxon>
        <taxon>Hypocreomycetidae</taxon>
        <taxon>Glomerellales</taxon>
        <taxon>Glomerellaceae</taxon>
        <taxon>Colletotrichum</taxon>
        <taxon>Colletotrichum gloeosporioides species complex</taxon>
    </lineage>
</organism>
<evidence type="ECO:0000313" key="1">
    <source>
        <dbReference type="EMBL" id="KAK1855513.1"/>
    </source>
</evidence>
<evidence type="ECO:0000313" key="2">
    <source>
        <dbReference type="Proteomes" id="UP001243330"/>
    </source>
</evidence>
<reference evidence="1" key="1">
    <citation type="submission" date="2023-01" db="EMBL/GenBank/DDBJ databases">
        <title>Colletotrichum chrysophilum M932 genome sequence.</title>
        <authorList>
            <person name="Baroncelli R."/>
        </authorList>
    </citation>
    <scope>NUCLEOTIDE SEQUENCE</scope>
    <source>
        <strain evidence="1">M932</strain>
    </source>
</reference>
<sequence>MRHGTGEQGGKNKDWEKQIGGWTTWWCARVRVMDDGWEMGMGKAERETWHPQDWVSGTKPKAGQGRRPAGIRKLICQTTPDIHEWKARGRKEASSIIRNGNSDTRCPFFPYSRGQQEGMGEYVPGPSVGRYAYHRKCPNGKADLTVDEAVLYPMEGRSSIAELPPYQLTSAGDPWGKEKAGRSPVVRPKTQELVSSVGRAAGNGAALDIRHRDTEL</sequence>
<dbReference type="Proteomes" id="UP001243330">
    <property type="component" value="Unassembled WGS sequence"/>
</dbReference>
<proteinExistence type="predicted"/>
<comment type="caution">
    <text evidence="1">The sequence shown here is derived from an EMBL/GenBank/DDBJ whole genome shotgun (WGS) entry which is preliminary data.</text>
</comment>
<protein>
    <submittedName>
        <fullName evidence="1">Uncharacterized protein</fullName>
    </submittedName>
</protein>
<keyword evidence="2" id="KW-1185">Reference proteome</keyword>
<name>A0AAD9EP75_9PEZI</name>
<accession>A0AAD9EP75</accession>
<gene>
    <name evidence="1" type="ORF">CCHR01_01837</name>
</gene>